<dbReference type="PANTHER" id="PTHR10934:SF2">
    <property type="entry name" value="LARGE RIBOSOMAL SUBUNIT PROTEIN EL18"/>
    <property type="match status" value="1"/>
</dbReference>
<dbReference type="FunFam" id="3.100.10.10:FF:000001">
    <property type="entry name" value="60S ribosomal protein L18"/>
    <property type="match status" value="1"/>
</dbReference>
<dbReference type="Pfam" id="PF17135">
    <property type="entry name" value="Ribosomal_L18"/>
    <property type="match status" value="1"/>
</dbReference>
<dbReference type="InterPro" id="IPR017868">
    <property type="entry name" value="Filamin/ABP280_repeat-like"/>
</dbReference>
<dbReference type="InterPro" id="IPR000039">
    <property type="entry name" value="Ribosomal_eL18"/>
</dbReference>
<dbReference type="GO" id="GO:0003729">
    <property type="term" value="F:mRNA binding"/>
    <property type="evidence" value="ECO:0007669"/>
    <property type="project" value="UniProtKB-ARBA"/>
</dbReference>
<dbReference type="PROSITE" id="PS50194">
    <property type="entry name" value="FILAMIN_REPEAT"/>
    <property type="match status" value="1"/>
</dbReference>
<evidence type="ECO:0000256" key="6">
    <source>
        <dbReference type="SAM" id="Phobius"/>
    </source>
</evidence>
<comment type="similarity">
    <text evidence="1">Belongs to the eukaryotic ribosomal protein eL18 family.</text>
</comment>
<sequence length="1267" mass="139589">MGIDLKAGGKVKKTKRTAPKSDDIYLKLLVKLYRFLVRRTGSKFNAVILKRLFMSKINKPPMSLSRLVNFMEGKEDKIAVLVGTVTDDARVYEVPTLKVTALRFTERARARIEKAGGECLTFDQLALRAPLGQNTVLLRGPKNAREAVKHFGPAPGVPHSHTKPYVRSKEGVAEPSFAFSWFDGNDTFVAGDIATIKVKVLGTFESGKYKYPFNPNITVNDKMGNSSYISGVSSYFDDDVNNWRISFIPIMVGSFNVLITDDNFNVLDSSLHFRVTPGKMYPAAGIVSWMDGVSEFVAGSKAKVLILPKDAFGNNVSSGTEGSDSYNFSLLATSLNGSVVGVVMIPEKGGNQLDYVGIEFVVATSGDLLLHVQVDNQTLNGSPLPLKVNPGILEVSNCLLGWHIETKSFQLSSKMEAFIHQHDQYGNHAPGMYAFDVEVMEKGTNLSMPVSDLVFKEAGLGIQLFSFSLIEPGNFMLMIFDKEQNTLISNVPYDFTVYIGYCDGKNSVVNGSGLNHSFAGEAETFGVFLRDAYLYPSPVESKRLQVKILHESSLKQLQPSVRPKESGNGTSSAGVLMEPTHTIVDAKNKSIENSGFMASAFEVTFVPEMSGIYDISVFCGNVPLNGGNSFRKPVSAGKVNLSLSGIVNFALKASKLEKSYITVQLMDSYSNPVLLQQSKLKLEIASVNKSDYSTTGFIDNNDGLYTGSFLAKAIGTFEICALFDGQPFAPCPIGVNVYTREYFPEVFNDTITVWEDESTAFDALQNDYFAGGNASIIEYSKPNHGSLLQYGCLFRYTPYKGFYGNDSFLYTIADVNGNIASGSVYIAILSIPPQFASFPNQLQGTEDQLFPRFGGFSGFEIVYSDLNENITVTLNAQYGSVFLSPMLMQFWQPLWGELSVNKDIEKAKGLTLVGCLEVINSALQAIQYLGNENFCGEDTIQVSTMNRNANNILKVPVMVEPINDPPFINVPAFIFLEDSGDEVLIFDRQRDKFDFSIGDPDLLNFPGNRSHFLVIFSLEVSSGYLSTSLPAELISTTELKLKTSYQWQPLLTFVTISRHFTVRAKGIRFRGTINDCNSIMEQLMYHGGKHGDVLTVRVNDMGNYGCYPNCEQMMSMPLFAEARINLLRRQPMSSLAAHTLGSAAVVEFIVVLSLGVLLLFYISKCVIMLIHEKRRNEIQGIELSKVQMSDQQAISKDLSGKMTLFTDCCSSFSLFSGQPLSVGSQSPNGTRESSQEMHHSPQQSSDQQHQQTSLADEVPAASRKESE</sequence>
<dbReference type="PANTHER" id="PTHR10934">
    <property type="entry name" value="60S RIBOSOMAL PROTEIN L18"/>
    <property type="match status" value="1"/>
</dbReference>
<evidence type="ECO:0000259" key="8">
    <source>
        <dbReference type="Pfam" id="PF23616"/>
    </source>
</evidence>
<evidence type="ECO:0000256" key="4">
    <source>
        <dbReference type="PROSITE-ProRule" id="PRU00087"/>
    </source>
</evidence>
<dbReference type="GO" id="GO:1990904">
    <property type="term" value="C:ribonucleoprotein complex"/>
    <property type="evidence" value="ECO:0007669"/>
    <property type="project" value="UniProtKB-KW"/>
</dbReference>
<keyword evidence="2" id="KW-0689">Ribosomal protein</keyword>
<dbReference type="InterPro" id="IPR014756">
    <property type="entry name" value="Ig_E-set"/>
</dbReference>
<dbReference type="InterPro" id="IPR013783">
    <property type="entry name" value="Ig-like_fold"/>
</dbReference>
<feature type="domain" description="GEX2 N-terminal Ig-like" evidence="8">
    <location>
        <begin position="175"/>
        <end position="275"/>
    </location>
</feature>
<dbReference type="Gene3D" id="2.60.40.10">
    <property type="entry name" value="Immunoglobulins"/>
    <property type="match status" value="3"/>
</dbReference>
<feature type="compositionally biased region" description="Polar residues" evidence="5">
    <location>
        <begin position="1219"/>
        <end position="1232"/>
    </location>
</feature>
<evidence type="ECO:0000256" key="5">
    <source>
        <dbReference type="SAM" id="MobiDB-lite"/>
    </source>
</evidence>
<dbReference type="AlphaFoldDB" id="A0ABD2YG68"/>
<feature type="region of interest" description="Disordered" evidence="5">
    <location>
        <begin position="1219"/>
        <end position="1267"/>
    </location>
</feature>
<reference evidence="9 10" key="1">
    <citation type="submission" date="2024-11" db="EMBL/GenBank/DDBJ databases">
        <title>A near-complete genome assembly of Cinchona calisaya.</title>
        <authorList>
            <person name="Lian D.C."/>
            <person name="Zhao X.W."/>
            <person name="Wei L."/>
        </authorList>
    </citation>
    <scope>NUCLEOTIDE SEQUENCE [LARGE SCALE GENOMIC DNA]</scope>
    <source>
        <tissue evidence="9">Nenye</tissue>
    </source>
</reference>
<evidence type="ECO:0000256" key="2">
    <source>
        <dbReference type="ARBA" id="ARBA00022980"/>
    </source>
</evidence>
<name>A0ABD2YG68_9GENT</name>
<feature type="transmembrane region" description="Helical" evidence="6">
    <location>
        <begin position="1148"/>
        <end position="1170"/>
    </location>
</feature>
<dbReference type="Pfam" id="PF17963">
    <property type="entry name" value="Big_9"/>
    <property type="match status" value="1"/>
</dbReference>
<dbReference type="Gene3D" id="3.100.10.10">
    <property type="match status" value="1"/>
</dbReference>
<feature type="repeat" description="Filamin" evidence="4">
    <location>
        <begin position="631"/>
        <end position="737"/>
    </location>
</feature>
<organism evidence="9 10">
    <name type="scientific">Cinchona calisaya</name>
    <dbReference type="NCBI Taxonomy" id="153742"/>
    <lineage>
        <taxon>Eukaryota</taxon>
        <taxon>Viridiplantae</taxon>
        <taxon>Streptophyta</taxon>
        <taxon>Embryophyta</taxon>
        <taxon>Tracheophyta</taxon>
        <taxon>Spermatophyta</taxon>
        <taxon>Magnoliopsida</taxon>
        <taxon>eudicotyledons</taxon>
        <taxon>Gunneridae</taxon>
        <taxon>Pentapetalae</taxon>
        <taxon>asterids</taxon>
        <taxon>lamiids</taxon>
        <taxon>Gentianales</taxon>
        <taxon>Rubiaceae</taxon>
        <taxon>Cinchonoideae</taxon>
        <taxon>Cinchoneae</taxon>
        <taxon>Cinchona</taxon>
    </lineage>
</organism>
<feature type="compositionally biased region" description="Low complexity" evidence="5">
    <location>
        <begin position="1240"/>
        <end position="1251"/>
    </location>
</feature>
<dbReference type="InterPro" id="IPR056434">
    <property type="entry name" value="Ig_GEX2_N"/>
</dbReference>
<keyword evidence="3" id="KW-0687">Ribonucleoprotein</keyword>
<evidence type="ECO:0000313" key="10">
    <source>
        <dbReference type="Proteomes" id="UP001630127"/>
    </source>
</evidence>
<feature type="domain" description="Large ribosomal subunit protein uL15/eL18" evidence="7">
    <location>
        <begin position="2"/>
        <end position="170"/>
    </location>
</feature>
<accession>A0ABD2YG68</accession>
<proteinExistence type="inferred from homology"/>
<evidence type="ECO:0000259" key="7">
    <source>
        <dbReference type="Pfam" id="PF17135"/>
    </source>
</evidence>
<dbReference type="SUPFAM" id="SSF81296">
    <property type="entry name" value="E set domains"/>
    <property type="match status" value="3"/>
</dbReference>
<comment type="caution">
    <text evidence="9">The sequence shown here is derived from an EMBL/GenBank/DDBJ whole genome shotgun (WGS) entry which is preliminary data.</text>
</comment>
<keyword evidence="10" id="KW-1185">Reference proteome</keyword>
<dbReference type="InterPro" id="IPR021131">
    <property type="entry name" value="Ribosomal_uL15/eL18"/>
</dbReference>
<dbReference type="Pfam" id="PF23616">
    <property type="entry name" value="Ig_GEX2_N"/>
    <property type="match status" value="2"/>
</dbReference>
<dbReference type="EMBL" id="JBJUIK010000013">
    <property type="protein sequence ID" value="KAL3505706.1"/>
    <property type="molecule type" value="Genomic_DNA"/>
</dbReference>
<dbReference type="Proteomes" id="UP001630127">
    <property type="component" value="Unassembled WGS sequence"/>
</dbReference>
<keyword evidence="6" id="KW-0472">Membrane</keyword>
<dbReference type="GO" id="GO:0005840">
    <property type="term" value="C:ribosome"/>
    <property type="evidence" value="ECO:0007669"/>
    <property type="project" value="UniProtKB-KW"/>
</dbReference>
<keyword evidence="6" id="KW-1133">Transmembrane helix</keyword>
<evidence type="ECO:0000313" key="9">
    <source>
        <dbReference type="EMBL" id="KAL3505706.1"/>
    </source>
</evidence>
<evidence type="ECO:0000256" key="3">
    <source>
        <dbReference type="ARBA" id="ARBA00023274"/>
    </source>
</evidence>
<protein>
    <recommendedName>
        <fullName evidence="11">Ribosomal protein L18e/L15P domain-containing protein</fullName>
    </recommendedName>
</protein>
<keyword evidence="6" id="KW-0812">Transmembrane</keyword>
<evidence type="ECO:0008006" key="11">
    <source>
        <dbReference type="Google" id="ProtNLM"/>
    </source>
</evidence>
<dbReference type="SUPFAM" id="SSF52080">
    <property type="entry name" value="Ribosomal proteins L15p and L18e"/>
    <property type="match status" value="1"/>
</dbReference>
<feature type="domain" description="GEX2 N-terminal Ig-like" evidence="8">
    <location>
        <begin position="284"/>
        <end position="388"/>
    </location>
</feature>
<evidence type="ECO:0000256" key="1">
    <source>
        <dbReference type="ARBA" id="ARBA00006815"/>
    </source>
</evidence>
<dbReference type="Gene3D" id="2.60.40.2810">
    <property type="match status" value="1"/>
</dbReference>
<gene>
    <name evidence="9" type="ORF">ACH5RR_031088</name>
</gene>
<dbReference type="InterPro" id="IPR036227">
    <property type="entry name" value="Ribosomal_uL15/eL18_sf"/>
</dbReference>